<dbReference type="Gene3D" id="1.10.3410.10">
    <property type="entry name" value="putative deoxyguanosinetriphosphate triphosphohydrolase like domain"/>
    <property type="match status" value="1"/>
</dbReference>
<protein>
    <recommendedName>
        <fullName evidence="2">HD/PDEase domain-containing protein</fullName>
    </recommendedName>
</protein>
<evidence type="ECO:0000313" key="4">
    <source>
        <dbReference type="Proteomes" id="UP001212152"/>
    </source>
</evidence>
<evidence type="ECO:0000313" key="3">
    <source>
        <dbReference type="EMBL" id="KAJ3171935.1"/>
    </source>
</evidence>
<dbReference type="SUPFAM" id="SSF109604">
    <property type="entry name" value="HD-domain/PDEase-like"/>
    <property type="match status" value="1"/>
</dbReference>
<evidence type="ECO:0000259" key="2">
    <source>
        <dbReference type="SMART" id="SM00471"/>
    </source>
</evidence>
<dbReference type="InterPro" id="IPR003607">
    <property type="entry name" value="HD/PDEase_dom"/>
</dbReference>
<dbReference type="GO" id="GO:0016793">
    <property type="term" value="F:triphosphoric monoester hydrolase activity"/>
    <property type="evidence" value="ECO:0007669"/>
    <property type="project" value="InterPro"/>
</dbReference>
<comment type="caution">
    <text evidence="3">The sequence shown here is derived from an EMBL/GenBank/DDBJ whole genome shotgun (WGS) entry which is preliminary data.</text>
</comment>
<dbReference type="EMBL" id="JADGJQ010000081">
    <property type="protein sequence ID" value="KAJ3171935.1"/>
    <property type="molecule type" value="Genomic_DNA"/>
</dbReference>
<dbReference type="Gene3D" id="1.10.3210.10">
    <property type="entry name" value="Hypothetical protein af1432"/>
    <property type="match status" value="1"/>
</dbReference>
<dbReference type="Gene3D" id="1.10.3550.10">
    <property type="entry name" value="eoxyguanosinetriphosphate triphosphohydrolase domain-like"/>
    <property type="match status" value="1"/>
</dbReference>
<dbReference type="Proteomes" id="UP001212152">
    <property type="component" value="Unassembled WGS sequence"/>
</dbReference>
<gene>
    <name evidence="3" type="ORF">HDU87_008185</name>
</gene>
<evidence type="ECO:0000256" key="1">
    <source>
        <dbReference type="ARBA" id="ARBA00022801"/>
    </source>
</evidence>
<name>A0AAD5TIP2_9FUNG</name>
<dbReference type="InterPro" id="IPR006261">
    <property type="entry name" value="dGTPase"/>
</dbReference>
<dbReference type="NCBIfam" id="TIGR01353">
    <property type="entry name" value="dGTP_triPase"/>
    <property type="match status" value="1"/>
</dbReference>
<organism evidence="3 4">
    <name type="scientific">Geranomyces variabilis</name>
    <dbReference type="NCBI Taxonomy" id="109894"/>
    <lineage>
        <taxon>Eukaryota</taxon>
        <taxon>Fungi</taxon>
        <taxon>Fungi incertae sedis</taxon>
        <taxon>Chytridiomycota</taxon>
        <taxon>Chytridiomycota incertae sedis</taxon>
        <taxon>Chytridiomycetes</taxon>
        <taxon>Spizellomycetales</taxon>
        <taxon>Powellomycetaceae</taxon>
        <taxon>Geranomyces</taxon>
    </lineage>
</organism>
<dbReference type="InterPro" id="IPR027432">
    <property type="entry name" value="dGTP_triphosphohydrolase_C"/>
</dbReference>
<sequence>MDENDGVINRLTHSHEVSTLAKSIGTQIYRDSVQPTTSPEDLAKIQSILSTIGLAHDLGNPPFGHQGEAAISEWFLERKDWIFEKEDEQGKDLTHPIPEEVRPEFLAFDGNPQTIRLLSKFKTSTDGDEHGLDLTAAAIAAAIKYAPSASEVAEANVKGEKYGYFCSEQKIVEWARKQTGTGTDRRHQLTWIMEAADDIAYSVLDVEDSMKKRLFSPNDVMAIISAGSDLSTLVQDIKKKFSAVDKLESPEVALDIKIDVLRNAFIDVLVNEAKAAFVDNFKPITDGEAHKNPLLDDSILCKKLKIISRTQVFGHPAVLKREALGAEALKGLMTSFWNAIHAHDLDNHKESKGVGAKNKYVFSLLSRNYLASAVRSESQSQQGTIRYRELRLLTDMVSGMTDTFAIRLWKELKNFI</sequence>
<keyword evidence="1" id="KW-0378">Hydrolase</keyword>
<dbReference type="SMART" id="SM00471">
    <property type="entry name" value="HDc"/>
    <property type="match status" value="1"/>
</dbReference>
<dbReference type="InterPro" id="IPR023293">
    <property type="entry name" value="dGTP_triP_hydro_central_sf"/>
</dbReference>
<accession>A0AAD5TIP2</accession>
<keyword evidence="4" id="KW-1185">Reference proteome</keyword>
<proteinExistence type="predicted"/>
<feature type="domain" description="HD/PDEase" evidence="2">
    <location>
        <begin position="6"/>
        <end position="211"/>
    </location>
</feature>
<reference evidence="3" key="1">
    <citation type="submission" date="2020-05" db="EMBL/GenBank/DDBJ databases">
        <title>Phylogenomic resolution of chytrid fungi.</title>
        <authorList>
            <person name="Stajich J.E."/>
            <person name="Amses K."/>
            <person name="Simmons R."/>
            <person name="Seto K."/>
            <person name="Myers J."/>
            <person name="Bonds A."/>
            <person name="Quandt C.A."/>
            <person name="Barry K."/>
            <person name="Liu P."/>
            <person name="Grigoriev I."/>
            <person name="Longcore J.E."/>
            <person name="James T.Y."/>
        </authorList>
    </citation>
    <scope>NUCLEOTIDE SEQUENCE</scope>
    <source>
        <strain evidence="3">JEL0379</strain>
    </source>
</reference>
<dbReference type="AlphaFoldDB" id="A0AAD5TIP2"/>